<sequence length="33" mass="3489">SSTKLTLGFAVADNQPRFDSASLTLPLVVSKQP</sequence>
<evidence type="ECO:0000313" key="1">
    <source>
        <dbReference type="EMBL" id="EGH19534.1"/>
    </source>
</evidence>
<dbReference type="AlphaFoldDB" id="F3CJU2"/>
<name>F3CJU2_PSESG</name>
<feature type="non-terminal residue" evidence="1">
    <location>
        <position position="1"/>
    </location>
</feature>
<evidence type="ECO:0000313" key="2">
    <source>
        <dbReference type="Proteomes" id="UP000005466"/>
    </source>
</evidence>
<proteinExistence type="predicted"/>
<feature type="non-terminal residue" evidence="1">
    <location>
        <position position="33"/>
    </location>
</feature>
<comment type="caution">
    <text evidence="1">The sequence shown here is derived from an EMBL/GenBank/DDBJ whole genome shotgun (WGS) entry which is preliminary data.</text>
</comment>
<dbReference type="EMBL" id="ADWY01004236">
    <property type="protein sequence ID" value="EGH19534.1"/>
    <property type="molecule type" value="Genomic_DNA"/>
</dbReference>
<protein>
    <submittedName>
        <fullName evidence="1">Uncharacterized protein</fullName>
    </submittedName>
</protein>
<reference evidence="1 2" key="1">
    <citation type="journal article" date="2011" name="PLoS Pathog.">
        <title>Dynamic evolution of pathogenicity revealed by sequencing and comparative genomics of 19 Pseudomonas syringae isolates.</title>
        <authorList>
            <person name="Baltrus D.A."/>
            <person name="Nishimura M.T."/>
            <person name="Romanchuk A."/>
            <person name="Chang J.H."/>
            <person name="Mukhtar M.S."/>
            <person name="Cherkis K."/>
            <person name="Roach J."/>
            <person name="Grant S.R."/>
            <person name="Jones C.D."/>
            <person name="Dangl J.L."/>
        </authorList>
    </citation>
    <scope>NUCLEOTIDE SEQUENCE [LARGE SCALE GENOMIC DNA]</scope>
    <source>
        <strain evidence="2">race 4</strain>
    </source>
</reference>
<dbReference type="Proteomes" id="UP000005466">
    <property type="component" value="Unassembled WGS sequence"/>
</dbReference>
<gene>
    <name evidence="1" type="ORF">Pgy4_41834</name>
</gene>
<accession>F3CJU2</accession>
<dbReference type="HOGENOM" id="CLU_3386441_0_0_6"/>
<organism evidence="1 2">
    <name type="scientific">Pseudomonas savastanoi pv. glycinea str. race 4</name>
    <dbReference type="NCBI Taxonomy" id="875330"/>
    <lineage>
        <taxon>Bacteria</taxon>
        <taxon>Pseudomonadati</taxon>
        <taxon>Pseudomonadota</taxon>
        <taxon>Gammaproteobacteria</taxon>
        <taxon>Pseudomonadales</taxon>
        <taxon>Pseudomonadaceae</taxon>
        <taxon>Pseudomonas</taxon>
    </lineage>
</organism>